<dbReference type="InterPro" id="IPR039523">
    <property type="entry name" value="RimK-rel_E_lig_ATP-grasp"/>
</dbReference>
<gene>
    <name evidence="4" type="ORF">AB5I84_12340</name>
</gene>
<dbReference type="EMBL" id="JBGCUO010000002">
    <property type="protein sequence ID" value="MEY1662941.1"/>
    <property type="molecule type" value="Genomic_DNA"/>
</dbReference>
<dbReference type="RefSeq" id="WP_369456211.1">
    <property type="nucleotide sequence ID" value="NZ_JBGCUO010000002.1"/>
</dbReference>
<dbReference type="PANTHER" id="PTHR21621:SF0">
    <property type="entry name" value="BETA-CITRYLGLUTAMATE SYNTHASE B-RELATED"/>
    <property type="match status" value="1"/>
</dbReference>
<name>A0ABV4AME2_9GAMM</name>
<dbReference type="InterPro" id="IPR011761">
    <property type="entry name" value="ATP-grasp"/>
</dbReference>
<accession>A0ABV4AME2</accession>
<dbReference type="Gene3D" id="3.30.470.20">
    <property type="entry name" value="ATP-grasp fold, B domain"/>
    <property type="match status" value="1"/>
</dbReference>
<reference evidence="4 5" key="1">
    <citation type="submission" date="2024-07" db="EMBL/GenBank/DDBJ databases">
        <authorList>
            <person name="Ren Q."/>
        </authorList>
    </citation>
    <scope>NUCLEOTIDE SEQUENCE [LARGE SCALE GENOMIC DNA]</scope>
    <source>
        <strain evidence="4 5">REN37</strain>
    </source>
</reference>
<sequence>MLKTWRALRERGVMGINQRNGDYVLRYNRRALFPLVDDKLLTKERAITAGLSVPELYAMVDSESAIADLGAKLAGRKDFVIKPAQGAGGDGILVITDRFEDYYRTASGRLLSAEEVDYHLSCILSGIYSLAGGRDRALVEYRVTPDAVFSAISYEGVPDIRIIVLCGYPVMAMLRLPTRQSQGKANLHQGAIGVGVDLATGITLDGTWHNRKISRHPDTANPVAGVQLPHWQQFMDIAAGCYELTGLGYLGVDLVLDKDLGPMMLELNARPGLNIQIANDSGLAKRCALVERHIDQLQATGRSETVEERLAFSQQKFATGPLVPA</sequence>
<evidence type="ECO:0000313" key="4">
    <source>
        <dbReference type="EMBL" id="MEY1662941.1"/>
    </source>
</evidence>
<proteinExistence type="predicted"/>
<dbReference type="Proteomes" id="UP001562065">
    <property type="component" value="Unassembled WGS sequence"/>
</dbReference>
<dbReference type="PROSITE" id="PS50975">
    <property type="entry name" value="ATP_GRASP"/>
    <property type="match status" value="1"/>
</dbReference>
<organism evidence="4 5">
    <name type="scientific">Isoalcanivorax beigongshangi</name>
    <dbReference type="NCBI Taxonomy" id="3238810"/>
    <lineage>
        <taxon>Bacteria</taxon>
        <taxon>Pseudomonadati</taxon>
        <taxon>Pseudomonadota</taxon>
        <taxon>Gammaproteobacteria</taxon>
        <taxon>Oceanospirillales</taxon>
        <taxon>Alcanivoracaceae</taxon>
        <taxon>Isoalcanivorax</taxon>
    </lineage>
</organism>
<evidence type="ECO:0000313" key="5">
    <source>
        <dbReference type="Proteomes" id="UP001562065"/>
    </source>
</evidence>
<protein>
    <submittedName>
        <fullName evidence="4">Alpha-L-glutamate ligase-like protein</fullName>
    </submittedName>
</protein>
<evidence type="ECO:0000256" key="2">
    <source>
        <dbReference type="PROSITE-ProRule" id="PRU00409"/>
    </source>
</evidence>
<feature type="domain" description="ATP-grasp" evidence="3">
    <location>
        <begin position="43"/>
        <end position="298"/>
    </location>
</feature>
<dbReference type="Pfam" id="PF14397">
    <property type="entry name" value="ATPgrasp_ST"/>
    <property type="match status" value="1"/>
</dbReference>
<comment type="caution">
    <text evidence="4">The sequence shown here is derived from an EMBL/GenBank/DDBJ whole genome shotgun (WGS) entry which is preliminary data.</text>
</comment>
<keyword evidence="1" id="KW-0464">Manganese</keyword>
<dbReference type="InterPro" id="IPR011758">
    <property type="entry name" value="RimK-rel_E_lig"/>
</dbReference>
<keyword evidence="5" id="KW-1185">Reference proteome</keyword>
<dbReference type="NCBIfam" id="TIGR02291">
    <property type="entry name" value="rimK_rel_E_lig"/>
    <property type="match status" value="1"/>
</dbReference>
<evidence type="ECO:0000256" key="1">
    <source>
        <dbReference type="ARBA" id="ARBA00023211"/>
    </source>
</evidence>
<keyword evidence="2" id="KW-0067">ATP-binding</keyword>
<dbReference type="PANTHER" id="PTHR21621">
    <property type="entry name" value="RIBOSOMAL PROTEIN S6 MODIFICATION PROTEIN"/>
    <property type="match status" value="1"/>
</dbReference>
<keyword evidence="2" id="KW-0547">Nucleotide-binding</keyword>
<evidence type="ECO:0000259" key="3">
    <source>
        <dbReference type="PROSITE" id="PS50975"/>
    </source>
</evidence>
<dbReference type="SUPFAM" id="SSF56059">
    <property type="entry name" value="Glutathione synthetase ATP-binding domain-like"/>
    <property type="match status" value="1"/>
</dbReference>